<feature type="domain" description="Periplasmic copper-binding protein NosD beta helix" evidence="2">
    <location>
        <begin position="1003"/>
        <end position="1163"/>
    </location>
</feature>
<dbReference type="RefSeq" id="WP_264792230.1">
    <property type="nucleotide sequence ID" value="NZ_AP026867.1"/>
</dbReference>
<reference evidence="4" key="1">
    <citation type="submission" date="2022-09" db="EMBL/GenBank/DDBJ databases">
        <title>Aureispira anguillicida sp. nov., isolated from Leptocephalus of Japanese eel Anguilla japonica.</title>
        <authorList>
            <person name="Yuasa K."/>
            <person name="Mekata T."/>
            <person name="Ikunari K."/>
        </authorList>
    </citation>
    <scope>NUCLEOTIDE SEQUENCE</scope>
    <source>
        <strain evidence="4">EL160426</strain>
    </source>
</reference>
<gene>
    <name evidence="4" type="ORF">AsAng_0017290</name>
</gene>
<evidence type="ECO:0000256" key="1">
    <source>
        <dbReference type="SAM" id="SignalP"/>
    </source>
</evidence>
<dbReference type="SMART" id="SM00710">
    <property type="entry name" value="PbH1"/>
    <property type="match status" value="8"/>
</dbReference>
<evidence type="ECO:0000313" key="5">
    <source>
        <dbReference type="Proteomes" id="UP001060919"/>
    </source>
</evidence>
<dbReference type="PANTHER" id="PTHR42754:SF1">
    <property type="entry name" value="LIPOPROTEIN"/>
    <property type="match status" value="1"/>
</dbReference>
<dbReference type="Pfam" id="PF05048">
    <property type="entry name" value="NosD"/>
    <property type="match status" value="1"/>
</dbReference>
<feature type="chain" id="PRO_5037263940" evidence="1">
    <location>
        <begin position="25"/>
        <end position="1622"/>
    </location>
</feature>
<name>A0A916DQ83_9BACT</name>
<dbReference type="InterPro" id="IPR026444">
    <property type="entry name" value="Secre_tail"/>
</dbReference>
<proteinExistence type="predicted"/>
<evidence type="ECO:0000259" key="2">
    <source>
        <dbReference type="Pfam" id="PF05048"/>
    </source>
</evidence>
<organism evidence="4 5">
    <name type="scientific">Aureispira anguillae</name>
    <dbReference type="NCBI Taxonomy" id="2864201"/>
    <lineage>
        <taxon>Bacteria</taxon>
        <taxon>Pseudomonadati</taxon>
        <taxon>Bacteroidota</taxon>
        <taxon>Saprospiria</taxon>
        <taxon>Saprospirales</taxon>
        <taxon>Saprospiraceae</taxon>
        <taxon>Aureispira</taxon>
    </lineage>
</organism>
<evidence type="ECO:0000313" key="4">
    <source>
        <dbReference type="EMBL" id="BDS11019.1"/>
    </source>
</evidence>
<dbReference type="PROSITE" id="PS51257">
    <property type="entry name" value="PROKAR_LIPOPROTEIN"/>
    <property type="match status" value="1"/>
</dbReference>
<sequence>MKRRFFSGLLLILSCWLISNKLQAQVPFELTLDRLNSIDAGASIIELNNGNLLIAGRTENAVNNSSGRDGFLAEMDPNTGVIEWSRAYGWANDDHFFTVIQAADNSIVVAGYANHGTGDRDMWLLRVEGTGANRGDVIATATFNNSRNSIITEVIESNENDVNGNPTFLVTGVSDSYSEVYLARLDENANLLWSNTYGATNSYWTYALLEDATNNNTIYISGSRSVGSNHRALLMQIANNGAVLASWEYSINNAFNAIFDDIYLSPQGTIIGTGHVHLGSTNSNNTRPIFVEIDPNEATVDSMVVRSHRYNTTNSFIHRMNNFQPILNNGVLQGYIAHVADNEVGGAKIAHLNTNGAVLRYTRLSATTTGAEVLPLSDGTFSLIGSNNNNQVYIAKTDSNAMTPCADSLGLTTTNIGITSRTVTFTRSTLNQTVNHANPTDITLSWLRGSTCCSDSLGVEINQDTLICAGEAVDLEANVEGNFLGATYLWSTGDTSASILVNPTLTTTYYVTVTDTITACTVVDSAKVTVSNPMVTITGDSLLCAGESVTLTANLQGVTGPFTIIWEEQIGANWITLGQGGMTIVVTPNQDRIYRATLIDSLSCETSDSIALSVGEVLLTIDANAVICEGETTDLTANASYVINPSSVGFSYIWQPTNQTGSTISVAPSNTTTYTVIATSNDSLYACSDTAETTVVVNPNPIVDLTPSETGVLCFGDDITLTANNTIGTIAAIAWTGTGITNPITVNPVTLTPTLGANTYTATVVDTNGCHGTASIDVETENCCPARGNTDYLQIDEGADLALLAAYGIRQTGAKTFLVDDGQHHILPNKVYLGDEVLLHVIGTAGFTTIDFTNSDVVAGRNSLIRIEGRGTIIAHNTIFRPCEEFETWGGVRIQPFGGLIHATFNECTFVNAITAINTDRRSARGNANTSVEITNNLFINCGTGIRIDDELNYNGGITGNTFKIDDKVERINYTNPTTTFRGMLIARQDRGMHYPISQNDFIKGTNFVTTVRFEGINLTGTGGENISKNSFTNNDRAIVLMRSRNVTIENNFFEVTRRSNADEADYQVTLEGTANMGYSALVRNNHFVNSAEVLDPSQVTNPINNRFVGTGAIYLGNEGHFTIEANEIDGFEIGIFSDNSVRNLSTRIIKNTIKSHLFGIYIRGFRFMAGSASGASVTLLVACNDIDMDLDLESSHEIIGIYFDPMYSIIGTTNYAGRVPVNAVFEGNCVKNTTTAIAFDYNNPNLTAFPLLPVFRHNYLYNYTNAGLWVNNMQSMGLGFPTPVGRRSENNTFISNNDAFDIEATNAGVVSRNDHFGANAANLSNATAVGTPAHSAAACGNQDIANPTVDANLHCDDDNDQLIGLVAQRQLQTDDLLLTANYHTELRNLYQEDSKTTLAITNSLMQNLSLENEVDALFQLVNSYSWKGNDRLWIEYYYEVRKGNYTLATQKLNAINGVDQVEEDQLTLAKIYLNLLKNNQGLVLNTTSLTALEEIATRDGVYQEEARNLIHINQGNNPYQYAKIEALARRNTSTGGVWTGQNAQFAIFPNPASNKIAVQIQARNKHFVQASVYSIHGRLLQTQAVRAYQMQFDVSELPQGIYFVTLEDESGERFTEKFVKQ</sequence>
<dbReference type="InterPro" id="IPR022441">
    <property type="entry name" value="Para_beta_helix_rpt-2"/>
</dbReference>
<dbReference type="NCBIfam" id="TIGR03804">
    <property type="entry name" value="para_beta_helix"/>
    <property type="match status" value="1"/>
</dbReference>
<dbReference type="InterPro" id="IPR007742">
    <property type="entry name" value="NosD_dom"/>
</dbReference>
<dbReference type="KEGG" id="aup:AsAng_0017290"/>
<dbReference type="NCBIfam" id="TIGR04183">
    <property type="entry name" value="Por_Secre_tail"/>
    <property type="match status" value="1"/>
</dbReference>
<accession>A0A916DQ83</accession>
<dbReference type="Pfam" id="PF18962">
    <property type="entry name" value="Por_Secre_tail"/>
    <property type="match status" value="1"/>
</dbReference>
<dbReference type="PANTHER" id="PTHR42754">
    <property type="entry name" value="ENDOGLUCANASE"/>
    <property type="match status" value="1"/>
</dbReference>
<dbReference type="EMBL" id="AP026867">
    <property type="protein sequence ID" value="BDS11019.1"/>
    <property type="molecule type" value="Genomic_DNA"/>
</dbReference>
<protein>
    <submittedName>
        <fullName evidence="4">T9SS type A sorting domain-containing protein</fullName>
    </submittedName>
</protein>
<feature type="signal peptide" evidence="1">
    <location>
        <begin position="1"/>
        <end position="24"/>
    </location>
</feature>
<dbReference type="InterPro" id="IPR006626">
    <property type="entry name" value="PbH1"/>
</dbReference>
<keyword evidence="5" id="KW-1185">Reference proteome</keyword>
<feature type="domain" description="Secretion system C-terminal sorting" evidence="3">
    <location>
        <begin position="1548"/>
        <end position="1619"/>
    </location>
</feature>
<evidence type="ECO:0000259" key="3">
    <source>
        <dbReference type="Pfam" id="PF18962"/>
    </source>
</evidence>
<keyword evidence="1" id="KW-0732">Signal</keyword>
<dbReference type="Proteomes" id="UP001060919">
    <property type="component" value="Chromosome"/>
</dbReference>